<gene>
    <name evidence="2" type="ORF">H5410_062379</name>
</gene>
<proteinExistence type="predicted"/>
<dbReference type="EMBL" id="JACXVP010000012">
    <property type="protein sequence ID" value="KAG5572613.1"/>
    <property type="molecule type" value="Genomic_DNA"/>
</dbReference>
<dbReference type="OrthoDB" id="1326485at2759"/>
<keyword evidence="3" id="KW-1185">Reference proteome</keyword>
<feature type="region of interest" description="Disordered" evidence="1">
    <location>
        <begin position="1"/>
        <end position="104"/>
    </location>
</feature>
<feature type="compositionally biased region" description="Polar residues" evidence="1">
    <location>
        <begin position="23"/>
        <end position="40"/>
    </location>
</feature>
<accession>A0A9J5WAP4</accession>
<dbReference type="AlphaFoldDB" id="A0A9J5WAP4"/>
<feature type="compositionally biased region" description="Acidic residues" evidence="1">
    <location>
        <begin position="84"/>
        <end position="101"/>
    </location>
</feature>
<protein>
    <submittedName>
        <fullName evidence="2">Uncharacterized protein</fullName>
    </submittedName>
</protein>
<evidence type="ECO:0000313" key="2">
    <source>
        <dbReference type="EMBL" id="KAG5572613.1"/>
    </source>
</evidence>
<sequence length="127" mass="14448">MSQYKRKKIETSSSNPDARENVKSLTSARKRGTTLQSINGQLFREEKTDENSDKQCSEMKKYSKSSNDQSGDESDGDKSNGEEKSDESESEQLDEKEEECIESSPNYIKIISNDTFKLDSLECVWVL</sequence>
<reference evidence="2 3" key="1">
    <citation type="submission" date="2020-09" db="EMBL/GenBank/DDBJ databases">
        <title>De no assembly of potato wild relative species, Solanum commersonii.</title>
        <authorList>
            <person name="Cho K."/>
        </authorList>
    </citation>
    <scope>NUCLEOTIDE SEQUENCE [LARGE SCALE GENOMIC DNA]</scope>
    <source>
        <strain evidence="2">LZ3.2</strain>
        <tissue evidence="2">Leaf</tissue>
    </source>
</reference>
<evidence type="ECO:0000313" key="3">
    <source>
        <dbReference type="Proteomes" id="UP000824120"/>
    </source>
</evidence>
<dbReference type="Proteomes" id="UP000824120">
    <property type="component" value="Chromosome 12"/>
</dbReference>
<name>A0A9J5WAP4_SOLCO</name>
<comment type="caution">
    <text evidence="2">The sequence shown here is derived from an EMBL/GenBank/DDBJ whole genome shotgun (WGS) entry which is preliminary data.</text>
</comment>
<feature type="compositionally biased region" description="Basic and acidic residues" evidence="1">
    <location>
        <begin position="43"/>
        <end position="61"/>
    </location>
</feature>
<organism evidence="2 3">
    <name type="scientific">Solanum commersonii</name>
    <name type="common">Commerson's wild potato</name>
    <name type="synonym">Commerson's nightshade</name>
    <dbReference type="NCBI Taxonomy" id="4109"/>
    <lineage>
        <taxon>Eukaryota</taxon>
        <taxon>Viridiplantae</taxon>
        <taxon>Streptophyta</taxon>
        <taxon>Embryophyta</taxon>
        <taxon>Tracheophyta</taxon>
        <taxon>Spermatophyta</taxon>
        <taxon>Magnoliopsida</taxon>
        <taxon>eudicotyledons</taxon>
        <taxon>Gunneridae</taxon>
        <taxon>Pentapetalae</taxon>
        <taxon>asterids</taxon>
        <taxon>lamiids</taxon>
        <taxon>Solanales</taxon>
        <taxon>Solanaceae</taxon>
        <taxon>Solanoideae</taxon>
        <taxon>Solaneae</taxon>
        <taxon>Solanum</taxon>
    </lineage>
</organism>
<evidence type="ECO:0000256" key="1">
    <source>
        <dbReference type="SAM" id="MobiDB-lite"/>
    </source>
</evidence>